<sequence>MTDQTYPEGRYIVVGVDSSHGSRTALRWALGQARLTGATVEAVAAWRQPPTYEYSYGAIPYPSPGDSIAAVTEKVLTETVADVVGTGDQPVDVRIKVAHGPAAQILLEAAAGAELLVVGSRGHGAFAGMLLGSVSQHCIQHAPCPVIVIPDAEQSKIAS</sequence>
<dbReference type="InterPro" id="IPR006016">
    <property type="entry name" value="UspA"/>
</dbReference>
<dbReference type="EMBL" id="JACHNH010000001">
    <property type="protein sequence ID" value="MBB4765011.1"/>
    <property type="molecule type" value="Genomic_DNA"/>
</dbReference>
<name>A0A7W7I213_9ACTN</name>
<comment type="caution">
    <text evidence="3">The sequence shown here is derived from an EMBL/GenBank/DDBJ whole genome shotgun (WGS) entry which is preliminary data.</text>
</comment>
<reference evidence="3 4" key="1">
    <citation type="submission" date="2020-08" db="EMBL/GenBank/DDBJ databases">
        <title>Sequencing the genomes of 1000 actinobacteria strains.</title>
        <authorList>
            <person name="Klenk H.-P."/>
        </authorList>
    </citation>
    <scope>NUCLEOTIDE SEQUENCE [LARGE SCALE GENOMIC DNA]</scope>
    <source>
        <strain evidence="3 4">DSM 43149</strain>
    </source>
</reference>
<organism evidence="3 4">
    <name type="scientific">Actinoplanes digitatis</name>
    <dbReference type="NCBI Taxonomy" id="1868"/>
    <lineage>
        <taxon>Bacteria</taxon>
        <taxon>Bacillati</taxon>
        <taxon>Actinomycetota</taxon>
        <taxon>Actinomycetes</taxon>
        <taxon>Micromonosporales</taxon>
        <taxon>Micromonosporaceae</taxon>
        <taxon>Actinoplanes</taxon>
    </lineage>
</organism>
<evidence type="ECO:0000259" key="2">
    <source>
        <dbReference type="Pfam" id="PF00582"/>
    </source>
</evidence>
<protein>
    <submittedName>
        <fullName evidence="3">Nucleotide-binding universal stress UspA family protein</fullName>
    </submittedName>
</protein>
<dbReference type="Gene3D" id="3.40.50.620">
    <property type="entry name" value="HUPs"/>
    <property type="match status" value="1"/>
</dbReference>
<dbReference type="RefSeq" id="WP_184996137.1">
    <property type="nucleotide sequence ID" value="NZ_BOMK01000025.1"/>
</dbReference>
<dbReference type="InterPro" id="IPR006015">
    <property type="entry name" value="Universal_stress_UspA"/>
</dbReference>
<keyword evidence="4" id="KW-1185">Reference proteome</keyword>
<dbReference type="SUPFAM" id="SSF52402">
    <property type="entry name" value="Adenine nucleotide alpha hydrolases-like"/>
    <property type="match status" value="1"/>
</dbReference>
<dbReference type="AlphaFoldDB" id="A0A7W7I213"/>
<comment type="similarity">
    <text evidence="1">Belongs to the universal stress protein A family.</text>
</comment>
<dbReference type="Proteomes" id="UP000578112">
    <property type="component" value="Unassembled WGS sequence"/>
</dbReference>
<evidence type="ECO:0000313" key="3">
    <source>
        <dbReference type="EMBL" id="MBB4765011.1"/>
    </source>
</evidence>
<accession>A0A7W7I213</accession>
<evidence type="ECO:0000313" key="4">
    <source>
        <dbReference type="Proteomes" id="UP000578112"/>
    </source>
</evidence>
<gene>
    <name evidence="3" type="ORF">BJ971_005567</name>
</gene>
<proteinExistence type="inferred from homology"/>
<dbReference type="Pfam" id="PF00582">
    <property type="entry name" value="Usp"/>
    <property type="match status" value="1"/>
</dbReference>
<dbReference type="InterPro" id="IPR014729">
    <property type="entry name" value="Rossmann-like_a/b/a_fold"/>
</dbReference>
<dbReference type="CDD" id="cd23659">
    <property type="entry name" value="USP_At3g01520-like"/>
    <property type="match status" value="1"/>
</dbReference>
<feature type="domain" description="UspA" evidence="2">
    <location>
        <begin position="12"/>
        <end position="150"/>
    </location>
</feature>
<evidence type="ECO:0000256" key="1">
    <source>
        <dbReference type="ARBA" id="ARBA00008791"/>
    </source>
</evidence>
<dbReference type="PANTHER" id="PTHR31964">
    <property type="entry name" value="ADENINE NUCLEOTIDE ALPHA HYDROLASES-LIKE SUPERFAMILY PROTEIN"/>
    <property type="match status" value="1"/>
</dbReference>
<dbReference type="PRINTS" id="PR01438">
    <property type="entry name" value="UNVRSLSTRESS"/>
</dbReference>
<dbReference type="PANTHER" id="PTHR31964:SF113">
    <property type="entry name" value="USPA DOMAIN-CONTAINING PROTEIN"/>
    <property type="match status" value="1"/>
</dbReference>